<protein>
    <submittedName>
        <fullName evidence="1">Universal stress protein</fullName>
    </submittedName>
</protein>
<accession>A0A0J5KX61</accession>
<dbReference type="AlphaFoldDB" id="A0A0J5KX61"/>
<dbReference type="SUPFAM" id="SSF52402">
    <property type="entry name" value="Adenine nucleotide alpha hydrolases-like"/>
    <property type="match status" value="1"/>
</dbReference>
<keyword evidence="2" id="KW-1185">Reference proteome</keyword>
<sequence>MNNYRHAMVMVENVDDGAALLSCVAPLALDPQSPTEITLSHFSEDYRAMNYISDSMMDDAVAEDVIKAKAMLSHLVKISPFPIKTLQLVTLRQFDDVEKCIADLKIDLVIVGHRNRLFGTFTSCAFDLINHLNTDILIRHIPDKGEH</sequence>
<proteinExistence type="predicted"/>
<dbReference type="RefSeq" id="WP_048280017.1">
    <property type="nucleotide sequence ID" value="NZ_LDZF01000021.1"/>
</dbReference>
<organism evidence="1 2">
    <name type="scientific">Pluralibacter gergoviae</name>
    <name type="common">Enterobacter gergoviae</name>
    <dbReference type="NCBI Taxonomy" id="61647"/>
    <lineage>
        <taxon>Bacteria</taxon>
        <taxon>Pseudomonadati</taxon>
        <taxon>Pseudomonadota</taxon>
        <taxon>Gammaproteobacteria</taxon>
        <taxon>Enterobacterales</taxon>
        <taxon>Enterobacteriaceae</taxon>
        <taxon>Pluralibacter</taxon>
    </lineage>
</organism>
<comment type="caution">
    <text evidence="1">The sequence shown here is derived from an EMBL/GenBank/DDBJ whole genome shotgun (WGS) entry which is preliminary data.</text>
</comment>
<name>A0A0J5KX61_PLUGE</name>
<reference evidence="1 2" key="1">
    <citation type="submission" date="2015-05" db="EMBL/GenBank/DDBJ databases">
        <title>Genome sequences of Pluralibacter gergoviae.</title>
        <authorList>
            <person name="Greninger A.L."/>
            <person name="Miller S."/>
        </authorList>
    </citation>
    <scope>NUCLEOTIDE SEQUENCE [LARGE SCALE GENOMIC DNA]</scope>
    <source>
        <strain evidence="1 2">JS81F13</strain>
    </source>
</reference>
<gene>
    <name evidence="1" type="ORF">ABW06_18355</name>
</gene>
<evidence type="ECO:0000313" key="1">
    <source>
        <dbReference type="EMBL" id="KMK12128.1"/>
    </source>
</evidence>
<dbReference type="Gene3D" id="3.40.50.620">
    <property type="entry name" value="HUPs"/>
    <property type="match status" value="1"/>
</dbReference>
<dbReference type="PATRIC" id="fig|61647.15.peg.2202"/>
<dbReference type="Proteomes" id="UP000036196">
    <property type="component" value="Unassembled WGS sequence"/>
</dbReference>
<dbReference type="eggNOG" id="COG0589">
    <property type="taxonomic scope" value="Bacteria"/>
</dbReference>
<dbReference type="InterPro" id="IPR014729">
    <property type="entry name" value="Rossmann-like_a/b/a_fold"/>
</dbReference>
<dbReference type="STRING" id="61647.LG71_03115"/>
<evidence type="ECO:0000313" key="2">
    <source>
        <dbReference type="Proteomes" id="UP000036196"/>
    </source>
</evidence>
<dbReference type="EMBL" id="LDZF01000021">
    <property type="protein sequence ID" value="KMK12128.1"/>
    <property type="molecule type" value="Genomic_DNA"/>
</dbReference>